<evidence type="ECO:0000313" key="1">
    <source>
        <dbReference type="EMBL" id="CAL4065928.1"/>
    </source>
</evidence>
<dbReference type="GO" id="GO:0010032">
    <property type="term" value="P:meiotic chromosome condensation"/>
    <property type="evidence" value="ECO:0007669"/>
    <property type="project" value="TreeGrafter"/>
</dbReference>
<dbReference type="EMBL" id="CAXKWB010001967">
    <property type="protein sequence ID" value="CAL4065928.1"/>
    <property type="molecule type" value="Genomic_DNA"/>
</dbReference>
<reference evidence="1 2" key="1">
    <citation type="submission" date="2024-05" db="EMBL/GenBank/DDBJ databases">
        <authorList>
            <person name="Wallberg A."/>
        </authorList>
    </citation>
    <scope>NUCLEOTIDE SEQUENCE [LARGE SCALE GENOMIC DNA]</scope>
</reference>
<dbReference type="AlphaFoldDB" id="A0AAV2PZS8"/>
<feature type="non-terminal residue" evidence="1">
    <location>
        <position position="128"/>
    </location>
</feature>
<organism evidence="1 2">
    <name type="scientific">Meganyctiphanes norvegica</name>
    <name type="common">Northern krill</name>
    <name type="synonym">Thysanopoda norvegica</name>
    <dbReference type="NCBI Taxonomy" id="48144"/>
    <lineage>
        <taxon>Eukaryota</taxon>
        <taxon>Metazoa</taxon>
        <taxon>Ecdysozoa</taxon>
        <taxon>Arthropoda</taxon>
        <taxon>Crustacea</taxon>
        <taxon>Multicrustacea</taxon>
        <taxon>Malacostraca</taxon>
        <taxon>Eumalacostraca</taxon>
        <taxon>Eucarida</taxon>
        <taxon>Euphausiacea</taxon>
        <taxon>Euphausiidae</taxon>
        <taxon>Meganyctiphanes</taxon>
    </lineage>
</organism>
<gene>
    <name evidence="1" type="ORF">MNOR_LOCUS5175</name>
</gene>
<dbReference type="PANTHER" id="PTHR14222:SF2">
    <property type="entry name" value="CONDENSIN COMPLEX SUBUNIT 1"/>
    <property type="match status" value="1"/>
</dbReference>
<accession>A0AAV2PZS8</accession>
<dbReference type="GO" id="GO:0007076">
    <property type="term" value="P:mitotic chromosome condensation"/>
    <property type="evidence" value="ECO:0007669"/>
    <property type="project" value="InterPro"/>
</dbReference>
<dbReference type="GO" id="GO:0000779">
    <property type="term" value="C:condensed chromosome, centromeric region"/>
    <property type="evidence" value="ECO:0007669"/>
    <property type="project" value="TreeGrafter"/>
</dbReference>
<dbReference type="GO" id="GO:0000796">
    <property type="term" value="C:condensin complex"/>
    <property type="evidence" value="ECO:0007669"/>
    <property type="project" value="TreeGrafter"/>
</dbReference>
<dbReference type="GO" id="GO:0042393">
    <property type="term" value="F:histone binding"/>
    <property type="evidence" value="ECO:0007669"/>
    <property type="project" value="TreeGrafter"/>
</dbReference>
<dbReference type="Proteomes" id="UP001497623">
    <property type="component" value="Unassembled WGS sequence"/>
</dbReference>
<name>A0AAV2PZS8_MEGNR</name>
<dbReference type="InterPro" id="IPR026971">
    <property type="entry name" value="CND1/NCAPD3"/>
</dbReference>
<evidence type="ECO:0000313" key="2">
    <source>
        <dbReference type="Proteomes" id="UP001497623"/>
    </source>
</evidence>
<feature type="non-terminal residue" evidence="1">
    <location>
        <position position="1"/>
    </location>
</feature>
<dbReference type="PANTHER" id="PTHR14222">
    <property type="entry name" value="CONDENSIN"/>
    <property type="match status" value="1"/>
</dbReference>
<sequence length="128" mass="14497">QLLQHFEHLVSPVASGVVSIMEDFGNTAVLSELVREIAKIDHRDMAKDSSGMRNYSQFLVEVSERSPQVIMPSLSLLINFLDEEFYGLRNCVLAILGSIVLRVLNGEQLDQKNKDLRDQCLDLLEEHL</sequence>
<proteinExistence type="predicted"/>
<comment type="caution">
    <text evidence="1">The sequence shown here is derived from an EMBL/GenBank/DDBJ whole genome shotgun (WGS) entry which is preliminary data.</text>
</comment>
<protein>
    <submittedName>
        <fullName evidence="1">Uncharacterized protein</fullName>
    </submittedName>
</protein>
<keyword evidence="2" id="KW-1185">Reference proteome</keyword>